<gene>
    <name evidence="2" type="ORF">mMyoMyo1_011481</name>
</gene>
<protein>
    <submittedName>
        <fullName evidence="2">Uncharacterized protein</fullName>
    </submittedName>
</protein>
<accession>A0A7J7Y164</accession>
<organism evidence="2 3">
    <name type="scientific">Myotis myotis</name>
    <name type="common">Greater mouse-eared bat</name>
    <name type="synonym">Vespertilio myotis</name>
    <dbReference type="NCBI Taxonomy" id="51298"/>
    <lineage>
        <taxon>Eukaryota</taxon>
        <taxon>Metazoa</taxon>
        <taxon>Chordata</taxon>
        <taxon>Craniata</taxon>
        <taxon>Vertebrata</taxon>
        <taxon>Euteleostomi</taxon>
        <taxon>Mammalia</taxon>
        <taxon>Eutheria</taxon>
        <taxon>Laurasiatheria</taxon>
        <taxon>Chiroptera</taxon>
        <taxon>Yangochiroptera</taxon>
        <taxon>Vespertilionidae</taxon>
        <taxon>Myotis</taxon>
    </lineage>
</organism>
<reference evidence="2 3" key="1">
    <citation type="journal article" date="2020" name="Nature">
        <title>Six reference-quality genomes reveal evolution of bat adaptations.</title>
        <authorList>
            <person name="Jebb D."/>
            <person name="Huang Z."/>
            <person name="Pippel M."/>
            <person name="Hughes G.M."/>
            <person name="Lavrichenko K."/>
            <person name="Devanna P."/>
            <person name="Winkler S."/>
            <person name="Jermiin L.S."/>
            <person name="Skirmuntt E.C."/>
            <person name="Katzourakis A."/>
            <person name="Burkitt-Gray L."/>
            <person name="Ray D.A."/>
            <person name="Sullivan K.A.M."/>
            <person name="Roscito J.G."/>
            <person name="Kirilenko B.M."/>
            <person name="Davalos L.M."/>
            <person name="Corthals A.P."/>
            <person name="Power M.L."/>
            <person name="Jones G."/>
            <person name="Ransome R.D."/>
            <person name="Dechmann D.K.N."/>
            <person name="Locatelli A.G."/>
            <person name="Puechmaille S.J."/>
            <person name="Fedrigo O."/>
            <person name="Jarvis E.D."/>
            <person name="Hiller M."/>
            <person name="Vernes S.C."/>
            <person name="Myers E.W."/>
            <person name="Teeling E.C."/>
        </authorList>
    </citation>
    <scope>NUCLEOTIDE SEQUENCE [LARGE SCALE GENOMIC DNA]</scope>
    <source>
        <strain evidence="2">MMyoMyo1</strain>
        <tissue evidence="2">Flight muscle</tissue>
    </source>
</reference>
<dbReference type="AlphaFoldDB" id="A0A7J7Y164"/>
<evidence type="ECO:0000313" key="3">
    <source>
        <dbReference type="Proteomes" id="UP000527355"/>
    </source>
</evidence>
<feature type="region of interest" description="Disordered" evidence="1">
    <location>
        <begin position="70"/>
        <end position="103"/>
    </location>
</feature>
<name>A0A7J7Y164_MYOMY</name>
<dbReference type="Proteomes" id="UP000527355">
    <property type="component" value="Unassembled WGS sequence"/>
</dbReference>
<evidence type="ECO:0000313" key="2">
    <source>
        <dbReference type="EMBL" id="KAF6355310.1"/>
    </source>
</evidence>
<keyword evidence="3" id="KW-1185">Reference proteome</keyword>
<evidence type="ECO:0000256" key="1">
    <source>
        <dbReference type="SAM" id="MobiDB-lite"/>
    </source>
</evidence>
<sequence>MRTEPGRVGRGLLASAALGHSSQGICGFLSWTGLWRLPEWHPGWSVLTCFLHSPKLSPLLNVNRGPRKQTCSLSRGHPGTPMSCRGRSTSQSPGAGAQGLGQGTASCLPGPGGGCLLDPHPGGSFPLWLIHLCSTGSCGTGSPLLK</sequence>
<dbReference type="EMBL" id="JABWUV010000005">
    <property type="protein sequence ID" value="KAF6355310.1"/>
    <property type="molecule type" value="Genomic_DNA"/>
</dbReference>
<proteinExistence type="predicted"/>
<comment type="caution">
    <text evidence="2">The sequence shown here is derived from an EMBL/GenBank/DDBJ whole genome shotgun (WGS) entry which is preliminary data.</text>
</comment>